<dbReference type="OrthoDB" id="419616at2759"/>
<evidence type="ECO:0000256" key="1">
    <source>
        <dbReference type="ARBA" id="ARBA00004651"/>
    </source>
</evidence>
<feature type="transmembrane region" description="Helical" evidence="8">
    <location>
        <begin position="378"/>
        <end position="396"/>
    </location>
</feature>
<evidence type="ECO:0000256" key="6">
    <source>
        <dbReference type="ARBA" id="ARBA00023136"/>
    </source>
</evidence>
<feature type="transmembrane region" description="Helical" evidence="8">
    <location>
        <begin position="496"/>
        <end position="520"/>
    </location>
</feature>
<feature type="transmembrane region" description="Helical" evidence="8">
    <location>
        <begin position="148"/>
        <end position="173"/>
    </location>
</feature>
<dbReference type="InterPro" id="IPR011992">
    <property type="entry name" value="EF-hand-dom_pair"/>
</dbReference>
<comment type="subcellular location">
    <subcellularLocation>
        <location evidence="1">Cell membrane</location>
        <topology evidence="1">Multi-pass membrane protein</topology>
    </subcellularLocation>
</comment>
<evidence type="ECO:0000256" key="2">
    <source>
        <dbReference type="ARBA" id="ARBA00022475"/>
    </source>
</evidence>
<dbReference type="InterPro" id="IPR024989">
    <property type="entry name" value="MFS_assoc_dom"/>
</dbReference>
<comment type="caution">
    <text evidence="11">The sequence shown here is derived from an EMBL/GenBank/DDBJ whole genome shotgun (WGS) entry which is preliminary data.</text>
</comment>
<dbReference type="GO" id="GO:0022857">
    <property type="term" value="F:transmembrane transporter activity"/>
    <property type="evidence" value="ECO:0007669"/>
    <property type="project" value="InterPro"/>
</dbReference>
<feature type="transmembrane region" description="Helical" evidence="8">
    <location>
        <begin position="526"/>
        <end position="547"/>
    </location>
</feature>
<dbReference type="PROSITE" id="PS00018">
    <property type="entry name" value="EF_HAND_1"/>
    <property type="match status" value="1"/>
</dbReference>
<dbReference type="InterPro" id="IPR001958">
    <property type="entry name" value="Tet-R_TetA/multi-R_MdtG-like"/>
</dbReference>
<evidence type="ECO:0000256" key="4">
    <source>
        <dbReference type="ARBA" id="ARBA00022837"/>
    </source>
</evidence>
<dbReference type="InterPro" id="IPR020846">
    <property type="entry name" value="MFS_dom"/>
</dbReference>
<evidence type="ECO:0000256" key="3">
    <source>
        <dbReference type="ARBA" id="ARBA00022692"/>
    </source>
</evidence>
<name>A0A2R5GVW1_9STRA</name>
<dbReference type="Pfam" id="PF12832">
    <property type="entry name" value="MFS_1_like"/>
    <property type="match status" value="1"/>
</dbReference>
<keyword evidence="4" id="KW-0106">Calcium</keyword>
<dbReference type="PANTHER" id="PTHR43124">
    <property type="entry name" value="PURINE EFFLUX PUMP PBUE"/>
    <property type="match status" value="1"/>
</dbReference>
<dbReference type="Pfam" id="PF07690">
    <property type="entry name" value="MFS_1"/>
    <property type="match status" value="1"/>
</dbReference>
<keyword evidence="2" id="KW-1003">Cell membrane</keyword>
<keyword evidence="5 8" id="KW-1133">Transmembrane helix</keyword>
<evidence type="ECO:0000259" key="10">
    <source>
        <dbReference type="PROSITE" id="PS50850"/>
    </source>
</evidence>
<dbReference type="PROSITE" id="PS50222">
    <property type="entry name" value="EF_HAND_2"/>
    <property type="match status" value="1"/>
</dbReference>
<dbReference type="Gene3D" id="1.10.238.10">
    <property type="entry name" value="EF-hand"/>
    <property type="match status" value="1"/>
</dbReference>
<feature type="compositionally biased region" description="Pro residues" evidence="7">
    <location>
        <begin position="7"/>
        <end position="17"/>
    </location>
</feature>
<dbReference type="InterPro" id="IPR002048">
    <property type="entry name" value="EF_hand_dom"/>
</dbReference>
<feature type="region of interest" description="Disordered" evidence="7">
    <location>
        <begin position="1"/>
        <end position="42"/>
    </location>
</feature>
<gene>
    <name evidence="11" type="ORF">FCC1311_090282</name>
</gene>
<accession>A0A2R5GVW1</accession>
<dbReference type="SMART" id="SM00054">
    <property type="entry name" value="EFh"/>
    <property type="match status" value="1"/>
</dbReference>
<feature type="transmembrane region" description="Helical" evidence="8">
    <location>
        <begin position="299"/>
        <end position="316"/>
    </location>
</feature>
<dbReference type="SUPFAM" id="SSF47473">
    <property type="entry name" value="EF-hand"/>
    <property type="match status" value="1"/>
</dbReference>
<dbReference type="Pfam" id="PF13405">
    <property type="entry name" value="EF-hand_6"/>
    <property type="match status" value="1"/>
</dbReference>
<dbReference type="AlphaFoldDB" id="A0A2R5GVW1"/>
<dbReference type="InterPro" id="IPR050189">
    <property type="entry name" value="MFS_Efflux_Transporters"/>
</dbReference>
<dbReference type="PRINTS" id="PR01035">
    <property type="entry name" value="TCRTETA"/>
</dbReference>
<dbReference type="InterPro" id="IPR011701">
    <property type="entry name" value="MFS"/>
</dbReference>
<proteinExistence type="predicted"/>
<keyword evidence="12" id="KW-1185">Reference proteome</keyword>
<feature type="transmembrane region" description="Helical" evidence="8">
    <location>
        <begin position="437"/>
        <end position="456"/>
    </location>
</feature>
<dbReference type="SUPFAM" id="SSF103473">
    <property type="entry name" value="MFS general substrate transporter"/>
    <property type="match status" value="1"/>
</dbReference>
<evidence type="ECO:0000313" key="11">
    <source>
        <dbReference type="EMBL" id="GBG32803.1"/>
    </source>
</evidence>
<feature type="transmembrane region" description="Helical" evidence="8">
    <location>
        <begin position="272"/>
        <end position="293"/>
    </location>
</feature>
<dbReference type="GO" id="GO:0005509">
    <property type="term" value="F:calcium ion binding"/>
    <property type="evidence" value="ECO:0007669"/>
    <property type="project" value="InterPro"/>
</dbReference>
<dbReference type="InParanoid" id="A0A2R5GVW1"/>
<feature type="transmembrane region" description="Helical" evidence="8">
    <location>
        <begin position="462"/>
        <end position="484"/>
    </location>
</feature>
<dbReference type="PANTHER" id="PTHR43124:SF3">
    <property type="entry name" value="CHLORAMPHENICOL EFFLUX PUMP RV0191"/>
    <property type="match status" value="1"/>
</dbReference>
<dbReference type="PROSITE" id="PS50850">
    <property type="entry name" value="MFS"/>
    <property type="match status" value="1"/>
</dbReference>
<evidence type="ECO:0000313" key="12">
    <source>
        <dbReference type="Proteomes" id="UP000241890"/>
    </source>
</evidence>
<keyword evidence="6 8" id="KW-0472">Membrane</keyword>
<feature type="region of interest" description="Disordered" evidence="7">
    <location>
        <begin position="327"/>
        <end position="349"/>
    </location>
</feature>
<feature type="domain" description="EF-hand" evidence="9">
    <location>
        <begin position="63"/>
        <end position="98"/>
    </location>
</feature>
<feature type="transmembrane region" description="Helical" evidence="8">
    <location>
        <begin position="408"/>
        <end position="430"/>
    </location>
</feature>
<evidence type="ECO:0000256" key="5">
    <source>
        <dbReference type="ARBA" id="ARBA00022989"/>
    </source>
</evidence>
<feature type="transmembrane region" description="Helical" evidence="8">
    <location>
        <begin position="213"/>
        <end position="232"/>
    </location>
</feature>
<evidence type="ECO:0000256" key="8">
    <source>
        <dbReference type="SAM" id="Phobius"/>
    </source>
</evidence>
<reference evidence="11 12" key="1">
    <citation type="submission" date="2017-12" db="EMBL/GenBank/DDBJ databases">
        <title>Sequencing, de novo assembly and annotation of complete genome of a new Thraustochytrid species, strain FCC1311.</title>
        <authorList>
            <person name="Sedici K."/>
            <person name="Godart F."/>
            <person name="Aiese Cigliano R."/>
            <person name="Sanseverino W."/>
            <person name="Barakat M."/>
            <person name="Ortet P."/>
            <person name="Marechal E."/>
            <person name="Cagnac O."/>
            <person name="Amato A."/>
        </authorList>
    </citation>
    <scope>NUCLEOTIDE SEQUENCE [LARGE SCALE GENOMIC DNA]</scope>
</reference>
<dbReference type="Gene3D" id="1.20.1250.20">
    <property type="entry name" value="MFS general substrate transporter like domains"/>
    <property type="match status" value="1"/>
</dbReference>
<evidence type="ECO:0000259" key="9">
    <source>
        <dbReference type="PROSITE" id="PS50222"/>
    </source>
</evidence>
<feature type="domain" description="Major facilitator superfamily (MFS) profile" evidence="10">
    <location>
        <begin position="147"/>
        <end position="559"/>
    </location>
</feature>
<dbReference type="EMBL" id="BEYU01000131">
    <property type="protein sequence ID" value="GBG32803.1"/>
    <property type="molecule type" value="Genomic_DNA"/>
</dbReference>
<feature type="transmembrane region" description="Helical" evidence="8">
    <location>
        <begin position="238"/>
        <end position="260"/>
    </location>
</feature>
<dbReference type="Proteomes" id="UP000241890">
    <property type="component" value="Unassembled WGS sequence"/>
</dbReference>
<dbReference type="InterPro" id="IPR018247">
    <property type="entry name" value="EF_Hand_1_Ca_BS"/>
</dbReference>
<evidence type="ECO:0000256" key="7">
    <source>
        <dbReference type="SAM" id="MobiDB-lite"/>
    </source>
</evidence>
<dbReference type="CDD" id="cd00051">
    <property type="entry name" value="EFh"/>
    <property type="match status" value="1"/>
</dbReference>
<dbReference type="GO" id="GO:0005886">
    <property type="term" value="C:plasma membrane"/>
    <property type="evidence" value="ECO:0007669"/>
    <property type="project" value="UniProtKB-SubCell"/>
</dbReference>
<dbReference type="InterPro" id="IPR036259">
    <property type="entry name" value="MFS_trans_sf"/>
</dbReference>
<feature type="transmembrane region" description="Helical" evidence="8">
    <location>
        <begin position="185"/>
        <end position="204"/>
    </location>
</feature>
<sequence length="559" mass="59178">MQKGAPAPEPPPTPPLAPSLMDRLDTSPPALDRDRERVPLPETKWSDTPFNARVFDLFKLIDFDKTELSRAFDRLDKNKNGIVEPEELRAYMREIGRRDDRERVMSDKYIAEFAEQLMTKLDSRGEGVTRARFNEVILGMANTVDPRVWPITISMVLTGVAVGIVIPVMPLFVTKMGLSSADFGLVVSAFGLSKLIGNIPCAFLSDKYGRKRVMTGGAALMALGMMGVGFASSLPELMVARLVTGLGSSGFTTASMLYLMDIGTPFTRTKTMAPISAGFSAGAALGPALGGFLAHSVGLSSSFALVSASFLFIMGLNHKILTETHVPGQGGPVTSGGTTPGGTSAEPPTLRAEVRETVRQWRPLLADAQFNSVLGINFMYWLALSGSYMTLLPLMLVREELGLSPSEVGGVFAMLSAVSVVCTPPSAAIADRFGKPPAIVVSSSIVSAAIFAFPMATQLPPALGILAIWSLGATMFGMAPTAHVTDIVPNENRSQALALLRTTGDVGLLVGASCTGLMAHYSSPELAMQANAALLLACGTAFGAVTYRHGFKPGAMGPK</sequence>
<organism evidence="11 12">
    <name type="scientific">Hondaea fermentalgiana</name>
    <dbReference type="NCBI Taxonomy" id="2315210"/>
    <lineage>
        <taxon>Eukaryota</taxon>
        <taxon>Sar</taxon>
        <taxon>Stramenopiles</taxon>
        <taxon>Bigyra</taxon>
        <taxon>Labyrinthulomycetes</taxon>
        <taxon>Thraustochytrida</taxon>
        <taxon>Thraustochytriidae</taxon>
        <taxon>Hondaea</taxon>
    </lineage>
</organism>
<keyword evidence="3 8" id="KW-0812">Transmembrane</keyword>
<protein>
    <submittedName>
        <fullName evidence="11">Synaptic vesicle glycoprotein 2B</fullName>
    </submittedName>
</protein>
<dbReference type="CDD" id="cd17325">
    <property type="entry name" value="MFS_MdtG_SLC18_like"/>
    <property type="match status" value="1"/>
</dbReference>
<feature type="compositionally biased region" description="Gly residues" evidence="7">
    <location>
        <begin position="328"/>
        <end position="340"/>
    </location>
</feature>